<sequence>MYVYNGKLDYSDYAKDECFTIVFPAGFALEDPLGSITAVTKTEDEYKVTIPFDWYSFDGVIAADFRSPKNAPGVLSDGQAAPTTSRFKEKFTNLIAGANAGDVRFLYVDTHGTIFPDKDGSGETDSNDEGWTMARGDDGMKKEVVYDDWLVNAIRANLKPGVNLTLLTSSCMGGGMLDTHTAMPGVLLAGCHEMQFNVKALQTKDGRVDPWMYAIVTTIKNQKFIKNQLNGGTISAKYKGPSPSELKPVLRDQALNTSNQDPQLIFYSGWLDPDEERFLFPFVAPRGGHAEGESVRFPEDQYAHGGEL</sequence>
<evidence type="ECO:0000313" key="3">
    <source>
        <dbReference type="Proteomes" id="UP000184267"/>
    </source>
</evidence>
<reference evidence="2 3" key="1">
    <citation type="submission" date="2016-10" db="EMBL/GenBank/DDBJ databases">
        <title>Genome sequence of the basidiomycete white-rot fungus Trametes pubescens.</title>
        <authorList>
            <person name="Makela M.R."/>
            <person name="Granchi Z."/>
            <person name="Peng M."/>
            <person name="De Vries R.P."/>
            <person name="Grigoriev I."/>
            <person name="Riley R."/>
            <person name="Hilden K."/>
        </authorList>
    </citation>
    <scope>NUCLEOTIDE SEQUENCE [LARGE SCALE GENOMIC DNA]</scope>
    <source>
        <strain evidence="2 3">FBCC735</strain>
    </source>
</reference>
<dbReference type="AlphaFoldDB" id="A0A1M2VQ82"/>
<organism evidence="2 3">
    <name type="scientific">Trametes pubescens</name>
    <name type="common">White-rot fungus</name>
    <dbReference type="NCBI Taxonomy" id="154538"/>
    <lineage>
        <taxon>Eukaryota</taxon>
        <taxon>Fungi</taxon>
        <taxon>Dikarya</taxon>
        <taxon>Basidiomycota</taxon>
        <taxon>Agaricomycotina</taxon>
        <taxon>Agaricomycetes</taxon>
        <taxon>Polyporales</taxon>
        <taxon>Polyporaceae</taxon>
        <taxon>Trametes</taxon>
    </lineage>
</organism>
<dbReference type="EMBL" id="MNAD01000883">
    <property type="protein sequence ID" value="OJT09710.1"/>
    <property type="molecule type" value="Genomic_DNA"/>
</dbReference>
<dbReference type="PANTHER" id="PTHR48104:SF30">
    <property type="entry name" value="METACASPASE-1"/>
    <property type="match status" value="1"/>
</dbReference>
<comment type="similarity">
    <text evidence="1">Belongs to the peptidase C14B family.</text>
</comment>
<evidence type="ECO:0000313" key="2">
    <source>
        <dbReference type="EMBL" id="OJT09710.1"/>
    </source>
</evidence>
<keyword evidence="3" id="KW-1185">Reference proteome</keyword>
<dbReference type="GO" id="GO:0004197">
    <property type="term" value="F:cysteine-type endopeptidase activity"/>
    <property type="evidence" value="ECO:0007669"/>
    <property type="project" value="TreeGrafter"/>
</dbReference>
<proteinExistence type="inferred from homology"/>
<dbReference type="OrthoDB" id="2727133at2759"/>
<evidence type="ECO:0000256" key="1">
    <source>
        <dbReference type="ARBA" id="ARBA00009005"/>
    </source>
</evidence>
<protein>
    <submittedName>
        <fullName evidence="2">Uncharacterized protein</fullName>
    </submittedName>
</protein>
<dbReference type="Gene3D" id="3.40.50.12660">
    <property type="match status" value="1"/>
</dbReference>
<dbReference type="GO" id="GO:0005737">
    <property type="term" value="C:cytoplasm"/>
    <property type="evidence" value="ECO:0007669"/>
    <property type="project" value="TreeGrafter"/>
</dbReference>
<comment type="caution">
    <text evidence="2">The sequence shown here is derived from an EMBL/GenBank/DDBJ whole genome shotgun (WGS) entry which is preliminary data.</text>
</comment>
<dbReference type="Proteomes" id="UP000184267">
    <property type="component" value="Unassembled WGS sequence"/>
</dbReference>
<dbReference type="InterPro" id="IPR050452">
    <property type="entry name" value="Metacaspase"/>
</dbReference>
<accession>A0A1M2VQ82</accession>
<name>A0A1M2VQ82_TRAPU</name>
<dbReference type="PANTHER" id="PTHR48104">
    <property type="entry name" value="METACASPASE-4"/>
    <property type="match status" value="1"/>
</dbReference>
<gene>
    <name evidence="2" type="ORF">TRAPUB_13815</name>
</gene>
<dbReference type="GO" id="GO:0006508">
    <property type="term" value="P:proteolysis"/>
    <property type="evidence" value="ECO:0007669"/>
    <property type="project" value="TreeGrafter"/>
</dbReference>